<evidence type="ECO:0000256" key="2">
    <source>
        <dbReference type="ARBA" id="ARBA00022448"/>
    </source>
</evidence>
<dbReference type="GO" id="GO:0030313">
    <property type="term" value="C:cell envelope"/>
    <property type="evidence" value="ECO:0007669"/>
    <property type="project" value="TreeGrafter"/>
</dbReference>
<dbReference type="Pfam" id="PF25973">
    <property type="entry name" value="BSH_CzcB"/>
    <property type="match status" value="1"/>
</dbReference>
<dbReference type="PATRIC" id="fig|104102.7.peg.3640"/>
<dbReference type="InterPro" id="IPR051909">
    <property type="entry name" value="MFP_Cation_Efflux"/>
</dbReference>
<dbReference type="InterPro" id="IPR058792">
    <property type="entry name" value="Beta-barrel_RND_2"/>
</dbReference>
<dbReference type="GO" id="GO:0022857">
    <property type="term" value="F:transmembrane transporter activity"/>
    <property type="evidence" value="ECO:0007669"/>
    <property type="project" value="InterPro"/>
</dbReference>
<comment type="caution">
    <text evidence="7">The sequence shown here is derived from an EMBL/GenBank/DDBJ whole genome shotgun (WGS) entry which is preliminary data.</text>
</comment>
<dbReference type="Pfam" id="PF25954">
    <property type="entry name" value="Beta-barrel_RND_2"/>
    <property type="match status" value="1"/>
</dbReference>
<name>A0A094YH91_9PROT</name>
<dbReference type="GO" id="GO:0060003">
    <property type="term" value="P:copper ion export"/>
    <property type="evidence" value="ECO:0007669"/>
    <property type="project" value="TreeGrafter"/>
</dbReference>
<evidence type="ECO:0000259" key="6">
    <source>
        <dbReference type="Pfam" id="PF25975"/>
    </source>
</evidence>
<feature type="domain" description="CzcB-like C-terminal circularly permuted SH3-like" evidence="6">
    <location>
        <begin position="331"/>
        <end position="387"/>
    </location>
</feature>
<sequence>MRADACFPGFLPSERIVVMNFSFPFSLRYFHRSFMVGAVAAVLCAPQGAVYATGAASVVVGADGTLSVPESSPLRKRLEVTAVQMSAPRDTLSVPGSIVAEPWRVVPVLAPVTGRVVSVSVVPGQHVRRGQDLLTLLSGDMAQATTDEVKARAGLVQARAGLTRAQEVRQAGGAATKDVEAARALLQEAEAEERRAQARVASLTDQVDEDGKLVMRAPMDGVVASVAAAPGMNVTDITTPLLRVEDLSEVWAVADVAEADVDDMHVGQSVSITLPGREGVVLPGQIATVEPDLHPETRRLRAMIPVPNPDEDLRPNMFATVAIQLRQPPGLMVPQSALLMNNDRVTVFVEVAPWTFQRRVVTISYDEGEDTEVLSGLKVGERIVTRGGVLLNDD</sequence>
<dbReference type="NCBIfam" id="TIGR01730">
    <property type="entry name" value="RND_mfp"/>
    <property type="match status" value="1"/>
</dbReference>
<evidence type="ECO:0000259" key="5">
    <source>
        <dbReference type="Pfam" id="PF25973"/>
    </source>
</evidence>
<dbReference type="STRING" id="104102.AtDm6_3694"/>
<dbReference type="Gene3D" id="2.40.30.170">
    <property type="match status" value="1"/>
</dbReference>
<feature type="domain" description="CzcB-like barrel-sandwich hybrid" evidence="5">
    <location>
        <begin position="105"/>
        <end position="236"/>
    </location>
</feature>
<evidence type="ECO:0000256" key="1">
    <source>
        <dbReference type="ARBA" id="ARBA00009477"/>
    </source>
</evidence>
<dbReference type="SUPFAM" id="SSF111369">
    <property type="entry name" value="HlyD-like secretion proteins"/>
    <property type="match status" value="1"/>
</dbReference>
<feature type="domain" description="CusB-like beta-barrel" evidence="4">
    <location>
        <begin position="249"/>
        <end position="324"/>
    </location>
</feature>
<dbReference type="GO" id="GO:0016020">
    <property type="term" value="C:membrane"/>
    <property type="evidence" value="ECO:0007669"/>
    <property type="project" value="InterPro"/>
</dbReference>
<dbReference type="InterPro" id="IPR058649">
    <property type="entry name" value="CzcB_C"/>
</dbReference>
<keyword evidence="8" id="KW-1185">Reference proteome</keyword>
<proteinExistence type="inferred from homology"/>
<feature type="coiled-coil region" evidence="3">
    <location>
        <begin position="179"/>
        <end position="206"/>
    </location>
</feature>
<dbReference type="FunFam" id="2.40.30.170:FF:000010">
    <property type="entry name" value="Efflux RND transporter periplasmic adaptor subunit"/>
    <property type="match status" value="1"/>
</dbReference>
<dbReference type="AlphaFoldDB" id="A0A094YH91"/>
<dbReference type="Pfam" id="PF25975">
    <property type="entry name" value="CzcB_C"/>
    <property type="match status" value="1"/>
</dbReference>
<keyword evidence="2" id="KW-0813">Transport</keyword>
<keyword evidence="3" id="KW-0175">Coiled coil</keyword>
<reference evidence="7 8" key="1">
    <citation type="submission" date="2014-06" db="EMBL/GenBank/DDBJ databases">
        <title>Functional and comparative genomic analyses of the Drosophila gut microbiota identify candidate symbiosis factors.</title>
        <authorList>
            <person name="Newell P.D."/>
            <person name="Chaston J.M."/>
            <person name="Douglas A.E."/>
        </authorList>
    </citation>
    <scope>NUCLEOTIDE SEQUENCE [LARGE SCALE GENOMIC DNA]</scope>
    <source>
        <strain evidence="7 8">DmCS_006</strain>
    </source>
</reference>
<dbReference type="Gene3D" id="2.40.420.20">
    <property type="match status" value="1"/>
</dbReference>
<dbReference type="GO" id="GO:0015679">
    <property type="term" value="P:plasma membrane copper ion transport"/>
    <property type="evidence" value="ECO:0007669"/>
    <property type="project" value="TreeGrafter"/>
</dbReference>
<evidence type="ECO:0000259" key="4">
    <source>
        <dbReference type="Pfam" id="PF25954"/>
    </source>
</evidence>
<dbReference type="InterPro" id="IPR006143">
    <property type="entry name" value="RND_pump_MFP"/>
</dbReference>
<evidence type="ECO:0000256" key="3">
    <source>
        <dbReference type="SAM" id="Coils"/>
    </source>
</evidence>
<evidence type="ECO:0000313" key="7">
    <source>
        <dbReference type="EMBL" id="KGB20687.1"/>
    </source>
</evidence>
<protein>
    <submittedName>
        <fullName evidence="7">Uncharacterized protein</fullName>
    </submittedName>
</protein>
<gene>
    <name evidence="7" type="ORF">AtDm6_3694</name>
</gene>
<accession>A0A094YH91</accession>
<dbReference type="EMBL" id="JOKM01000123">
    <property type="protein sequence ID" value="KGB20687.1"/>
    <property type="molecule type" value="Genomic_DNA"/>
</dbReference>
<comment type="similarity">
    <text evidence="1">Belongs to the membrane fusion protein (MFP) (TC 8.A.1) family.</text>
</comment>
<organism evidence="7 8">
    <name type="scientific">Acetobacter tropicalis</name>
    <dbReference type="NCBI Taxonomy" id="104102"/>
    <lineage>
        <taxon>Bacteria</taxon>
        <taxon>Pseudomonadati</taxon>
        <taxon>Pseudomonadota</taxon>
        <taxon>Alphaproteobacteria</taxon>
        <taxon>Acetobacterales</taxon>
        <taxon>Acetobacteraceae</taxon>
        <taxon>Acetobacter</taxon>
    </lineage>
</organism>
<dbReference type="PANTHER" id="PTHR30097">
    <property type="entry name" value="CATION EFFLUX SYSTEM PROTEIN CUSB"/>
    <property type="match status" value="1"/>
</dbReference>
<dbReference type="Proteomes" id="UP000029448">
    <property type="component" value="Unassembled WGS sequence"/>
</dbReference>
<dbReference type="Gene3D" id="1.10.287.470">
    <property type="entry name" value="Helix hairpin bin"/>
    <property type="match status" value="1"/>
</dbReference>
<dbReference type="InterPro" id="IPR058647">
    <property type="entry name" value="BSH_CzcB-like"/>
</dbReference>
<evidence type="ECO:0000313" key="8">
    <source>
        <dbReference type="Proteomes" id="UP000029448"/>
    </source>
</evidence>
<dbReference type="Gene3D" id="2.40.50.100">
    <property type="match status" value="1"/>
</dbReference>
<dbReference type="PANTHER" id="PTHR30097:SF4">
    <property type="entry name" value="SLR6042 PROTEIN"/>
    <property type="match status" value="1"/>
</dbReference>